<evidence type="ECO:0000313" key="2">
    <source>
        <dbReference type="EMBL" id="MBB6672546.1"/>
    </source>
</evidence>
<reference evidence="2 3" key="1">
    <citation type="submission" date="2020-08" db="EMBL/GenBank/DDBJ databases">
        <title>Cohnella phylogeny.</title>
        <authorList>
            <person name="Dunlap C."/>
        </authorList>
    </citation>
    <scope>NUCLEOTIDE SEQUENCE [LARGE SCALE GENOMIC DNA]</scope>
    <source>
        <strain evidence="2 3">DSM 28246</strain>
    </source>
</reference>
<proteinExistence type="predicted"/>
<dbReference type="AlphaFoldDB" id="A0A7X0RS58"/>
<keyword evidence="3" id="KW-1185">Reference proteome</keyword>
<dbReference type="Gene3D" id="3.30.9.10">
    <property type="entry name" value="D-Amino Acid Oxidase, subunit A, domain 2"/>
    <property type="match status" value="1"/>
</dbReference>
<gene>
    <name evidence="2" type="ORF">H7C19_17840</name>
</gene>
<comment type="caution">
    <text evidence="2">The sequence shown here is derived from an EMBL/GenBank/DDBJ whole genome shotgun (WGS) entry which is preliminary data.</text>
</comment>
<dbReference type="InterPro" id="IPR036188">
    <property type="entry name" value="FAD/NAD-bd_sf"/>
</dbReference>
<dbReference type="EMBL" id="JACJVP010000029">
    <property type="protein sequence ID" value="MBB6672546.1"/>
    <property type="molecule type" value="Genomic_DNA"/>
</dbReference>
<dbReference type="RefSeq" id="WP_185144197.1">
    <property type="nucleotide sequence ID" value="NZ_JACJVP010000029.1"/>
</dbReference>
<protein>
    <submittedName>
        <fullName evidence="2">FAD-binding oxidoreductase</fullName>
    </submittedName>
</protein>
<name>A0A7X0RS58_9BACL</name>
<dbReference type="Pfam" id="PF01266">
    <property type="entry name" value="DAO"/>
    <property type="match status" value="1"/>
</dbReference>
<accession>A0A7X0RS58</accession>
<evidence type="ECO:0000259" key="1">
    <source>
        <dbReference type="Pfam" id="PF01266"/>
    </source>
</evidence>
<dbReference type="Gene3D" id="3.50.50.60">
    <property type="entry name" value="FAD/NAD(P)-binding domain"/>
    <property type="match status" value="1"/>
</dbReference>
<feature type="domain" description="FAD dependent oxidoreductase" evidence="1">
    <location>
        <begin position="15"/>
        <end position="367"/>
    </location>
</feature>
<dbReference type="InterPro" id="IPR006076">
    <property type="entry name" value="FAD-dep_OxRdtase"/>
</dbReference>
<evidence type="ECO:0000313" key="3">
    <source>
        <dbReference type="Proteomes" id="UP000547209"/>
    </source>
</evidence>
<dbReference type="PANTHER" id="PTHR13847">
    <property type="entry name" value="SARCOSINE DEHYDROGENASE-RELATED"/>
    <property type="match status" value="1"/>
</dbReference>
<organism evidence="2 3">
    <name type="scientific">Cohnella nanjingensis</name>
    <dbReference type="NCBI Taxonomy" id="1387779"/>
    <lineage>
        <taxon>Bacteria</taxon>
        <taxon>Bacillati</taxon>
        <taxon>Bacillota</taxon>
        <taxon>Bacilli</taxon>
        <taxon>Bacillales</taxon>
        <taxon>Paenibacillaceae</taxon>
        <taxon>Cohnella</taxon>
    </lineage>
</organism>
<sequence>MPSYPPLNGRVDCQVAIVGGGMTGAIIGYALVRSGISTVLIEQDRIASGSTSANTGLLQFSNDITLKDLAAQIGEQDASMFYRACKNAVEKLCQIAENLPADVNFRRRNSLYYATSADDVPDLRREYEMLRRHGFDSEWWDADRIADAFPFRRESAIVTRGDGEVDPFRFVSELARDAAQHGLRVHEHTALKSVEGRKGDLICRTERGEVHAERVVYAVGYSPETAGGNRVKALLNRTYVIVTKPLPSLAEWHQRWLLWETARPYFYLRTTADGRIVAGGRDEPIREPLTNQKELSVYSAKLMDDLRELFPHYELELAYEWCATFGESADQLPWLGEDPDRPGHYYALGYGGNGTVYSWIAAQLLVDELLGIVNPIAAIVSPARSEPAKVAEPTGSNA</sequence>
<dbReference type="SUPFAM" id="SSF51905">
    <property type="entry name" value="FAD/NAD(P)-binding domain"/>
    <property type="match status" value="1"/>
</dbReference>
<dbReference type="GO" id="GO:0005737">
    <property type="term" value="C:cytoplasm"/>
    <property type="evidence" value="ECO:0007669"/>
    <property type="project" value="TreeGrafter"/>
</dbReference>
<dbReference type="Proteomes" id="UP000547209">
    <property type="component" value="Unassembled WGS sequence"/>
</dbReference>
<dbReference type="PANTHER" id="PTHR13847:SF201">
    <property type="entry name" value="PUTATIBE OXIDOREDUCTASE"/>
    <property type="match status" value="1"/>
</dbReference>